<evidence type="ECO:0000313" key="2">
    <source>
        <dbReference type="EMBL" id="EHM37582.1"/>
    </source>
</evidence>
<comment type="caution">
    <text evidence="2">The sequence shown here is derived from an EMBL/GenBank/DDBJ whole genome shotgun (WGS) entry which is preliminary data.</text>
</comment>
<dbReference type="STRING" id="861450.HMPREF0080_02121"/>
<organism evidence="2 3">
    <name type="scientific">Anaeroglobus geminatus F0357</name>
    <dbReference type="NCBI Taxonomy" id="861450"/>
    <lineage>
        <taxon>Bacteria</taxon>
        <taxon>Bacillati</taxon>
        <taxon>Bacillota</taxon>
        <taxon>Negativicutes</taxon>
        <taxon>Veillonellales</taxon>
        <taxon>Veillonellaceae</taxon>
        <taxon>Anaeroglobus</taxon>
    </lineage>
</organism>
<name>G9YKB1_9FIRM</name>
<dbReference type="EMBL" id="AGCJ01000094">
    <property type="protein sequence ID" value="EHM37582.1"/>
    <property type="molecule type" value="Genomic_DNA"/>
</dbReference>
<keyword evidence="3" id="KW-1185">Reference proteome</keyword>
<sequence>MRLKTIASYINKVALFVFFVSLCILYDKITGCHTKIHSAIHRKFVIIN</sequence>
<feature type="transmembrane region" description="Helical" evidence="1">
    <location>
        <begin position="6"/>
        <end position="26"/>
    </location>
</feature>
<evidence type="ECO:0000256" key="1">
    <source>
        <dbReference type="SAM" id="Phobius"/>
    </source>
</evidence>
<dbReference type="Proteomes" id="UP000005481">
    <property type="component" value="Unassembled WGS sequence"/>
</dbReference>
<accession>G9YKB1</accession>
<protein>
    <submittedName>
        <fullName evidence="2">Uncharacterized protein</fullName>
    </submittedName>
</protein>
<keyword evidence="1" id="KW-0812">Transmembrane</keyword>
<dbReference type="AlphaFoldDB" id="G9YKB1"/>
<evidence type="ECO:0000313" key="3">
    <source>
        <dbReference type="Proteomes" id="UP000005481"/>
    </source>
</evidence>
<reference evidence="2 3" key="1">
    <citation type="submission" date="2011-08" db="EMBL/GenBank/DDBJ databases">
        <authorList>
            <person name="Weinstock G."/>
            <person name="Sodergren E."/>
            <person name="Clifton S."/>
            <person name="Fulton L."/>
            <person name="Fulton B."/>
            <person name="Courtney L."/>
            <person name="Fronick C."/>
            <person name="Harrison M."/>
            <person name="Strong C."/>
            <person name="Farmer C."/>
            <person name="Delahaunty K."/>
            <person name="Markovic C."/>
            <person name="Hall O."/>
            <person name="Minx P."/>
            <person name="Tomlinson C."/>
            <person name="Mitreva M."/>
            <person name="Hou S."/>
            <person name="Chen J."/>
            <person name="Wollam A."/>
            <person name="Pepin K.H."/>
            <person name="Johnson M."/>
            <person name="Bhonagiri V."/>
            <person name="Zhang X."/>
            <person name="Suruliraj S."/>
            <person name="Warren W."/>
            <person name="Chinwalla A."/>
            <person name="Mardis E.R."/>
            <person name="Wilson R.K."/>
        </authorList>
    </citation>
    <scope>NUCLEOTIDE SEQUENCE [LARGE SCALE GENOMIC DNA]</scope>
    <source>
        <strain evidence="2 3">F0357</strain>
    </source>
</reference>
<keyword evidence="1" id="KW-0472">Membrane</keyword>
<dbReference type="HOGENOM" id="CLU_3148817_0_0_9"/>
<gene>
    <name evidence="2" type="ORF">HMPREF0080_02121</name>
</gene>
<keyword evidence="1" id="KW-1133">Transmembrane helix</keyword>
<proteinExistence type="predicted"/>